<organism evidence="2 3">
    <name type="scientific">Candidatus Magnetoglobus multicellularis str. Araruama</name>
    <dbReference type="NCBI Taxonomy" id="890399"/>
    <lineage>
        <taxon>Bacteria</taxon>
        <taxon>Pseudomonadati</taxon>
        <taxon>Thermodesulfobacteriota</taxon>
        <taxon>Desulfobacteria</taxon>
        <taxon>Desulfobacterales</taxon>
        <taxon>Desulfobacteraceae</taxon>
        <taxon>Candidatus Magnetoglobus</taxon>
    </lineage>
</organism>
<dbReference type="Proteomes" id="UP000189670">
    <property type="component" value="Unassembled WGS sequence"/>
</dbReference>
<dbReference type="Pfam" id="PF13173">
    <property type="entry name" value="AAA_14"/>
    <property type="match status" value="1"/>
</dbReference>
<evidence type="ECO:0000259" key="1">
    <source>
        <dbReference type="SMART" id="SM00382"/>
    </source>
</evidence>
<dbReference type="PANTHER" id="PTHR43566">
    <property type="entry name" value="CONSERVED PROTEIN"/>
    <property type="match status" value="1"/>
</dbReference>
<feature type="domain" description="AAA+ ATPase" evidence="1">
    <location>
        <begin position="25"/>
        <end position="141"/>
    </location>
</feature>
<accession>A0A1V1P169</accession>
<dbReference type="CDD" id="cd00009">
    <property type="entry name" value="AAA"/>
    <property type="match status" value="1"/>
</dbReference>
<evidence type="ECO:0000313" key="3">
    <source>
        <dbReference type="Proteomes" id="UP000189670"/>
    </source>
</evidence>
<dbReference type="PANTHER" id="PTHR43566:SF2">
    <property type="entry name" value="DUF4143 DOMAIN-CONTAINING PROTEIN"/>
    <property type="match status" value="1"/>
</dbReference>
<dbReference type="SUPFAM" id="SSF52540">
    <property type="entry name" value="P-loop containing nucleoside triphosphate hydrolases"/>
    <property type="match status" value="1"/>
</dbReference>
<dbReference type="InterPro" id="IPR027417">
    <property type="entry name" value="P-loop_NTPase"/>
</dbReference>
<comment type="caution">
    <text evidence="2">The sequence shown here is derived from an EMBL/GenBank/DDBJ whole genome shotgun (WGS) entry which is preliminary data.</text>
</comment>
<gene>
    <name evidence="2" type="ORF">OMM_04510</name>
</gene>
<dbReference type="EMBL" id="ATBP01000920">
    <property type="protein sequence ID" value="ETR68534.1"/>
    <property type="molecule type" value="Genomic_DNA"/>
</dbReference>
<protein>
    <submittedName>
        <fullName evidence="2">ATPase</fullName>
    </submittedName>
</protein>
<dbReference type="AlphaFoldDB" id="A0A1V1P169"/>
<evidence type="ECO:0000313" key="2">
    <source>
        <dbReference type="EMBL" id="ETR68534.1"/>
    </source>
</evidence>
<proteinExistence type="predicted"/>
<dbReference type="Gene3D" id="3.40.50.300">
    <property type="entry name" value="P-loop containing nucleotide triphosphate hydrolases"/>
    <property type="match status" value="1"/>
</dbReference>
<dbReference type="SMART" id="SM00382">
    <property type="entry name" value="AAA"/>
    <property type="match status" value="1"/>
</dbReference>
<dbReference type="InterPro" id="IPR003593">
    <property type="entry name" value="AAA+_ATPase"/>
</dbReference>
<reference evidence="3" key="1">
    <citation type="submission" date="2012-11" db="EMBL/GenBank/DDBJ databases">
        <authorList>
            <person name="Lucero-Rivera Y.E."/>
            <person name="Tovar-Ramirez D."/>
        </authorList>
    </citation>
    <scope>NUCLEOTIDE SEQUENCE [LARGE SCALE GENOMIC DNA]</scope>
    <source>
        <strain evidence="3">Araruama</strain>
    </source>
</reference>
<dbReference type="Pfam" id="PF13635">
    <property type="entry name" value="DUF4143"/>
    <property type="match status" value="1"/>
</dbReference>
<dbReference type="InterPro" id="IPR041682">
    <property type="entry name" value="AAA_14"/>
</dbReference>
<dbReference type="InterPro" id="IPR025420">
    <property type="entry name" value="DUF4143"/>
</dbReference>
<sequence>MISFWVIDFQNAGKNGNNKTIFSITRRKFFLFGPRGTGKTTLVKSSFPDALMIDLLAPDTYRVYSARPETLREKLLAVPNKKIVIIDEIQKVPELLDLVHALIEEKKGVQFILTGSSSRKLKRKGVDLLAGRALLFFLHPFMASELNQFFSLPKAINQGLLPVVVDAKRPAQVLKTYISLYLREEVQMEGLVRRIGNFSRFLEVISFSHGSILNISNVARECQIERKLVEGYVSILEDLLISFRLNVFTRRAKRQLAVHPKFYLFDAGVYRSLRPKGPLDSPSEIDGQALEGLVCQHLQAWISYTDTDIHLYFWRTRSGSEIDFIVYGAPGLFAIEVKNSRHIHPKDLNALNAFKIDYPEANLYFLYRGDDKLMKGHILCMPCEDFLLQLRPGRWVE</sequence>
<name>A0A1V1P169_9BACT</name>